<comment type="catalytic activity">
    <reaction evidence="12">
        <text>H(+)(in) = H(+)(out)</text>
        <dbReference type="Rhea" id="RHEA:34979"/>
        <dbReference type="ChEBI" id="CHEBI:15378"/>
    </reaction>
</comment>
<reference evidence="19" key="2">
    <citation type="submission" date="2025-08" db="UniProtKB">
        <authorList>
            <consortium name="RefSeq"/>
        </authorList>
    </citation>
    <scope>IDENTIFICATION</scope>
</reference>
<evidence type="ECO:0000256" key="12">
    <source>
        <dbReference type="ARBA" id="ARBA00024169"/>
    </source>
</evidence>
<evidence type="ECO:0000256" key="15">
    <source>
        <dbReference type="ARBA" id="ARBA00034544"/>
    </source>
</evidence>
<sequence length="506" mass="58247">MDNEIEKDKFKSTVNDLENNYDDHLNEILPNLHRGDIASSNRTLGLIDSVMATSATFLIIPIRNLKKLNDGEDLSDFFYENRLEFVMFFLGFAVVLTIWENINIRAMVIKRVDDLFLFFICLEMLATTVLPFSIALQGHYPSEVSSILLTCFIIGFMNVNDIILSIYAMKTPRVLHVMMQKWTKPHLNRFKNCFIVKPVISLMLVSLSACFCVLNYAVSWFILSLLIMMPVINKCYYFIRRRIMKPTDLECCRFYYCFTKGNISKERIETMSDAAVAIIACILILDITVEDFPFKEKVYQFGLNYELNKMHRKFLTFLATFSMVLSLWFVNHTIFHLYKSVNAIIFYLQKTLLAFACLCPLAGNLVLKLSTAGNKNSNHAIRASALIIFFSSSANLLILLYGLFFGKRYLHSWAVFGCFKVNARQHLYTILKAFNLPFWSLLCVLGTLGSPNIALYSMYACYTGSVITTFSSKLLFMNNFGKKSYAHELQNFDTDCTEPNKIDQRD</sequence>
<evidence type="ECO:0000256" key="9">
    <source>
        <dbReference type="ARBA" id="ARBA00023065"/>
    </source>
</evidence>
<feature type="transmembrane region" description="Helical" evidence="17">
    <location>
        <begin position="274"/>
        <end position="294"/>
    </location>
</feature>
<evidence type="ECO:0000256" key="2">
    <source>
        <dbReference type="ARBA" id="ARBA00006920"/>
    </source>
</evidence>
<proteinExistence type="inferred from homology"/>
<comment type="catalytic activity">
    <reaction evidence="14">
        <text>K(+)(in) = K(+)(out)</text>
        <dbReference type="Rhea" id="RHEA:29463"/>
        <dbReference type="ChEBI" id="CHEBI:29103"/>
    </reaction>
</comment>
<comment type="similarity">
    <text evidence="2">Belongs to the TMEM175 family.</text>
</comment>
<keyword evidence="6" id="KW-0631">Potassium channel</keyword>
<feature type="transmembrane region" description="Helical" evidence="17">
    <location>
        <begin position="314"/>
        <end position="331"/>
    </location>
</feature>
<protein>
    <recommendedName>
        <fullName evidence="15">Endosomal/lysosomal proton channel TMEM175</fullName>
    </recommendedName>
    <alternativeName>
        <fullName evidence="16">Potassium channel TMEM175</fullName>
    </alternativeName>
    <alternativeName>
        <fullName evidence="13">Transmembrane protein 175</fullName>
    </alternativeName>
</protein>
<feature type="transmembrane region" description="Helical" evidence="17">
    <location>
        <begin position="115"/>
        <end position="135"/>
    </location>
</feature>
<feature type="transmembrane region" description="Helical" evidence="17">
    <location>
        <begin position="44"/>
        <end position="65"/>
    </location>
</feature>
<keyword evidence="10 17" id="KW-0472">Membrane</keyword>
<evidence type="ECO:0000256" key="13">
    <source>
        <dbReference type="ARBA" id="ARBA00030477"/>
    </source>
</evidence>
<comment type="subcellular location">
    <subcellularLocation>
        <location evidence="1">Membrane</location>
        <topology evidence="1">Multi-pass membrane protein</topology>
    </subcellularLocation>
</comment>
<evidence type="ECO:0000256" key="5">
    <source>
        <dbReference type="ARBA" id="ARBA00022692"/>
    </source>
</evidence>
<evidence type="ECO:0000256" key="8">
    <source>
        <dbReference type="ARBA" id="ARBA00022989"/>
    </source>
</evidence>
<evidence type="ECO:0000256" key="4">
    <source>
        <dbReference type="ARBA" id="ARBA00022538"/>
    </source>
</evidence>
<feature type="transmembrane region" description="Helical" evidence="17">
    <location>
        <begin position="220"/>
        <end position="239"/>
    </location>
</feature>
<evidence type="ECO:0000256" key="16">
    <source>
        <dbReference type="ARBA" id="ARBA00044317"/>
    </source>
</evidence>
<keyword evidence="3" id="KW-0813">Transport</keyword>
<feature type="transmembrane region" description="Helical" evidence="17">
    <location>
        <begin position="147"/>
        <end position="169"/>
    </location>
</feature>
<dbReference type="PANTHER" id="PTHR31462:SF5">
    <property type="entry name" value="ENDOSOMAL_LYSOSOMAL PROTON CHANNEL TMEM175"/>
    <property type="match status" value="1"/>
</dbReference>
<dbReference type="InterPro" id="IPR010617">
    <property type="entry name" value="TMEM175-like"/>
</dbReference>
<dbReference type="GeneID" id="105846252"/>
<evidence type="ECO:0000256" key="14">
    <source>
        <dbReference type="ARBA" id="ARBA00034430"/>
    </source>
</evidence>
<dbReference type="PANTHER" id="PTHR31462">
    <property type="entry name" value="ENDOSOMAL/LYSOSOMAL POTASSIUM CHANNEL TMEM175"/>
    <property type="match status" value="1"/>
</dbReference>
<evidence type="ECO:0000256" key="6">
    <source>
        <dbReference type="ARBA" id="ARBA00022826"/>
    </source>
</evidence>
<name>A0ABM4BDB0_HYDVU</name>
<feature type="transmembrane region" description="Helical" evidence="17">
    <location>
        <begin position="454"/>
        <end position="476"/>
    </location>
</feature>
<organism evidence="18 19">
    <name type="scientific">Hydra vulgaris</name>
    <name type="common">Hydra</name>
    <name type="synonym">Hydra attenuata</name>
    <dbReference type="NCBI Taxonomy" id="6087"/>
    <lineage>
        <taxon>Eukaryota</taxon>
        <taxon>Metazoa</taxon>
        <taxon>Cnidaria</taxon>
        <taxon>Hydrozoa</taxon>
        <taxon>Hydroidolina</taxon>
        <taxon>Anthoathecata</taxon>
        <taxon>Aplanulata</taxon>
        <taxon>Hydridae</taxon>
        <taxon>Hydra</taxon>
    </lineage>
</organism>
<keyword evidence="9" id="KW-0406">Ion transport</keyword>
<evidence type="ECO:0000256" key="3">
    <source>
        <dbReference type="ARBA" id="ARBA00022448"/>
    </source>
</evidence>
<gene>
    <name evidence="19" type="primary">LOC105846252</name>
</gene>
<evidence type="ECO:0000256" key="7">
    <source>
        <dbReference type="ARBA" id="ARBA00022958"/>
    </source>
</evidence>
<evidence type="ECO:0000313" key="19">
    <source>
        <dbReference type="RefSeq" id="XP_065646930.1"/>
    </source>
</evidence>
<keyword evidence="18" id="KW-1185">Reference proteome</keyword>
<accession>A0ABM4BDB0</accession>
<keyword evidence="4" id="KW-0633">Potassium transport</keyword>
<feature type="transmembrane region" description="Helical" evidence="17">
    <location>
        <begin position="343"/>
        <end position="363"/>
    </location>
</feature>
<evidence type="ECO:0000256" key="10">
    <source>
        <dbReference type="ARBA" id="ARBA00023136"/>
    </source>
</evidence>
<dbReference type="Proteomes" id="UP001652625">
    <property type="component" value="Chromosome 02"/>
</dbReference>
<dbReference type="RefSeq" id="XP_065646930.1">
    <property type="nucleotide sequence ID" value="XM_065790858.1"/>
</dbReference>
<evidence type="ECO:0000256" key="1">
    <source>
        <dbReference type="ARBA" id="ARBA00004141"/>
    </source>
</evidence>
<keyword evidence="7" id="KW-0630">Potassium</keyword>
<evidence type="ECO:0000313" key="18">
    <source>
        <dbReference type="Proteomes" id="UP001652625"/>
    </source>
</evidence>
<evidence type="ECO:0000256" key="11">
    <source>
        <dbReference type="ARBA" id="ARBA00023303"/>
    </source>
</evidence>
<evidence type="ECO:0000256" key="17">
    <source>
        <dbReference type="SAM" id="Phobius"/>
    </source>
</evidence>
<feature type="transmembrane region" description="Helical" evidence="17">
    <location>
        <begin position="190"/>
        <end position="214"/>
    </location>
</feature>
<feature type="transmembrane region" description="Helical" evidence="17">
    <location>
        <begin position="383"/>
        <end position="406"/>
    </location>
</feature>
<keyword evidence="11" id="KW-0407">Ion channel</keyword>
<keyword evidence="5 17" id="KW-0812">Transmembrane</keyword>
<feature type="transmembrane region" description="Helical" evidence="17">
    <location>
        <begin position="427"/>
        <end position="448"/>
    </location>
</feature>
<dbReference type="Pfam" id="PF06736">
    <property type="entry name" value="TMEM175"/>
    <property type="match status" value="2"/>
</dbReference>
<reference evidence="18" key="1">
    <citation type="submission" date="2025-05" db="UniProtKB">
        <authorList>
            <consortium name="RefSeq"/>
        </authorList>
    </citation>
    <scope>NUCLEOTIDE SEQUENCE [LARGE SCALE GENOMIC DNA]</scope>
</reference>
<feature type="transmembrane region" description="Helical" evidence="17">
    <location>
        <begin position="85"/>
        <end position="103"/>
    </location>
</feature>
<keyword evidence="8 17" id="KW-1133">Transmembrane helix</keyword>